<organism evidence="2 3">
    <name type="scientific">Phaeosphaeria nodorum (strain SN15 / ATCC MYA-4574 / FGSC 10173)</name>
    <name type="common">Glume blotch fungus</name>
    <name type="synonym">Parastagonospora nodorum</name>
    <dbReference type="NCBI Taxonomy" id="321614"/>
    <lineage>
        <taxon>Eukaryota</taxon>
        <taxon>Fungi</taxon>
        <taxon>Dikarya</taxon>
        <taxon>Ascomycota</taxon>
        <taxon>Pezizomycotina</taxon>
        <taxon>Dothideomycetes</taxon>
        <taxon>Pleosporomycetidae</taxon>
        <taxon>Pleosporales</taxon>
        <taxon>Pleosporineae</taxon>
        <taxon>Phaeosphaeriaceae</taxon>
        <taxon>Parastagonospora</taxon>
    </lineage>
</organism>
<reference evidence="3" key="1">
    <citation type="journal article" date="2007" name="Plant Cell">
        <title>Dothideomycete-plant interactions illuminated by genome sequencing and EST analysis of the wheat pathogen Stagonospora nodorum.</title>
        <authorList>
            <person name="Hane J.K."/>
            <person name="Lowe R.G."/>
            <person name="Solomon P.S."/>
            <person name="Tan K.C."/>
            <person name="Schoch C.L."/>
            <person name="Spatafora J.W."/>
            <person name="Crous P.W."/>
            <person name="Kodira C."/>
            <person name="Birren B.W."/>
            <person name="Galagan J.E."/>
            <person name="Torriani S.F."/>
            <person name="McDonald B.A."/>
            <person name="Oliver R.P."/>
        </authorList>
    </citation>
    <scope>NUCLEOTIDE SEQUENCE [LARGE SCALE GENOMIC DNA]</scope>
    <source>
        <strain evidence="3">SN15 / ATCC MYA-4574 / FGSC 10173</strain>
    </source>
</reference>
<sequence>MLLSPPRRTSCNNNIAPFFIESVALHAHGSQTDNQLHANPISKTGKSKSKWRLQLAPALETPNPASSRPSPLPPPPPKPRPTPPSRATPKSPSRKLPRAQVSSRPRSRAPRRRRWWIRLWERVRRLLGMLQESRGRRLLERGRLGARIA</sequence>
<gene>
    <name evidence="2" type="ORF">SNOG_09722</name>
</gene>
<evidence type="ECO:0000313" key="2">
    <source>
        <dbReference type="EMBL" id="EAT82987.2"/>
    </source>
</evidence>
<evidence type="ECO:0000256" key="1">
    <source>
        <dbReference type="SAM" id="MobiDB-lite"/>
    </source>
</evidence>
<feature type="compositionally biased region" description="Pro residues" evidence="1">
    <location>
        <begin position="70"/>
        <end position="86"/>
    </location>
</feature>
<dbReference type="Proteomes" id="UP000001055">
    <property type="component" value="Unassembled WGS sequence"/>
</dbReference>
<feature type="region of interest" description="Disordered" evidence="1">
    <location>
        <begin position="31"/>
        <end position="50"/>
    </location>
</feature>
<name>Q0UEU2_PHANO</name>
<dbReference type="InParanoid" id="Q0UEU2"/>
<dbReference type="KEGG" id="pno:SNOG_09722"/>
<proteinExistence type="predicted"/>
<dbReference type="HOGENOM" id="CLU_1750361_0_0_1"/>
<feature type="compositionally biased region" description="Polar residues" evidence="1">
    <location>
        <begin position="31"/>
        <end position="44"/>
    </location>
</feature>
<dbReference type="EMBL" id="CH445339">
    <property type="protein sequence ID" value="EAT82987.2"/>
    <property type="molecule type" value="Genomic_DNA"/>
</dbReference>
<accession>Q0UEU2</accession>
<evidence type="ECO:0000313" key="3">
    <source>
        <dbReference type="Proteomes" id="UP000001055"/>
    </source>
</evidence>
<protein>
    <submittedName>
        <fullName evidence="2">Uncharacterized protein</fullName>
    </submittedName>
</protein>
<dbReference type="RefSeq" id="XP_001800008.1">
    <property type="nucleotide sequence ID" value="XM_001799956.1"/>
</dbReference>
<dbReference type="AlphaFoldDB" id="Q0UEU2"/>
<feature type="region of interest" description="Disordered" evidence="1">
    <location>
        <begin position="56"/>
        <end position="110"/>
    </location>
</feature>
<dbReference type="GeneID" id="5976913"/>